<gene>
    <name evidence="1" type="ORF">GIL414_LOCUS88312</name>
</gene>
<evidence type="ECO:0000313" key="2">
    <source>
        <dbReference type="Proteomes" id="UP000681720"/>
    </source>
</evidence>
<name>A0A8S3KAD1_9BILA</name>
<dbReference type="AlphaFoldDB" id="A0A8S3KAD1"/>
<reference evidence="1" key="1">
    <citation type="submission" date="2021-02" db="EMBL/GenBank/DDBJ databases">
        <authorList>
            <person name="Nowell W R."/>
        </authorList>
    </citation>
    <scope>NUCLEOTIDE SEQUENCE</scope>
</reference>
<sequence length="68" mass="7974">RRQLQQQKLPVPPLVVLALHQPAQQQHQQLQQQRQQLHHLVIVEIIPLSHDSKHISESYDLVSKCTIF</sequence>
<protein>
    <submittedName>
        <fullName evidence="1">Uncharacterized protein</fullName>
    </submittedName>
</protein>
<dbReference type="EMBL" id="CAJOBJ010385029">
    <property type="protein sequence ID" value="CAF5228731.1"/>
    <property type="molecule type" value="Genomic_DNA"/>
</dbReference>
<accession>A0A8S3KAD1</accession>
<proteinExistence type="predicted"/>
<feature type="non-terminal residue" evidence="1">
    <location>
        <position position="1"/>
    </location>
</feature>
<comment type="caution">
    <text evidence="1">The sequence shown here is derived from an EMBL/GenBank/DDBJ whole genome shotgun (WGS) entry which is preliminary data.</text>
</comment>
<evidence type="ECO:0000313" key="1">
    <source>
        <dbReference type="EMBL" id="CAF5228731.1"/>
    </source>
</evidence>
<organism evidence="1 2">
    <name type="scientific">Rotaria magnacalcarata</name>
    <dbReference type="NCBI Taxonomy" id="392030"/>
    <lineage>
        <taxon>Eukaryota</taxon>
        <taxon>Metazoa</taxon>
        <taxon>Spiralia</taxon>
        <taxon>Gnathifera</taxon>
        <taxon>Rotifera</taxon>
        <taxon>Eurotatoria</taxon>
        <taxon>Bdelloidea</taxon>
        <taxon>Philodinida</taxon>
        <taxon>Philodinidae</taxon>
        <taxon>Rotaria</taxon>
    </lineage>
</organism>
<dbReference type="Proteomes" id="UP000681720">
    <property type="component" value="Unassembled WGS sequence"/>
</dbReference>